<dbReference type="Proteomes" id="UP000219775">
    <property type="component" value="Unassembled WGS sequence"/>
</dbReference>
<evidence type="ECO:0000256" key="1">
    <source>
        <dbReference type="SAM" id="MobiDB-lite"/>
    </source>
</evidence>
<feature type="compositionally biased region" description="Acidic residues" evidence="1">
    <location>
        <begin position="1"/>
        <end position="18"/>
    </location>
</feature>
<sequence length="68" mass="7132">GEDDAHQDDAEAEPEQAEDPVRQAALRPGAPQAGVAEQADEHQGRADDPDHVVLQLRSSSCGSASNTQ</sequence>
<feature type="region of interest" description="Disordered" evidence="1">
    <location>
        <begin position="1"/>
        <end position="50"/>
    </location>
</feature>
<proteinExistence type="predicted"/>
<name>A0A2A8BX94_9BACI</name>
<protein>
    <submittedName>
        <fullName evidence="2">Uncharacterized protein</fullName>
    </submittedName>
</protein>
<feature type="compositionally biased region" description="Basic and acidic residues" evidence="1">
    <location>
        <begin position="39"/>
        <end position="50"/>
    </location>
</feature>
<evidence type="ECO:0000313" key="2">
    <source>
        <dbReference type="EMBL" id="PEM61130.1"/>
    </source>
</evidence>
<accession>A0A2A8BX94</accession>
<feature type="non-terminal residue" evidence="2">
    <location>
        <position position="1"/>
    </location>
</feature>
<evidence type="ECO:0000313" key="3">
    <source>
        <dbReference type="Proteomes" id="UP000219775"/>
    </source>
</evidence>
<reference evidence="2 3" key="1">
    <citation type="submission" date="2017-09" db="EMBL/GenBank/DDBJ databases">
        <title>Large-scale bioinformatics analysis of Bacillus genomes uncovers conserved roles of natural products in bacterial physiology.</title>
        <authorList>
            <consortium name="Agbiome Team Llc"/>
            <person name="Bleich R.M."/>
            <person name="Grubbs K.J."/>
            <person name="Santa Maria K.C."/>
            <person name="Allen S.E."/>
            <person name="Farag S."/>
            <person name="Shank E.A."/>
            <person name="Bowers A."/>
        </authorList>
    </citation>
    <scope>NUCLEOTIDE SEQUENCE [LARGE SCALE GENOMIC DNA]</scope>
    <source>
        <strain evidence="2 3">AFS009893</strain>
    </source>
</reference>
<gene>
    <name evidence="2" type="ORF">CN613_27980</name>
</gene>
<organism evidence="2 3">
    <name type="scientific">Bacillus pseudomycoides</name>
    <dbReference type="NCBI Taxonomy" id="64104"/>
    <lineage>
        <taxon>Bacteria</taxon>
        <taxon>Bacillati</taxon>
        <taxon>Bacillota</taxon>
        <taxon>Bacilli</taxon>
        <taxon>Bacillales</taxon>
        <taxon>Bacillaceae</taxon>
        <taxon>Bacillus</taxon>
        <taxon>Bacillus cereus group</taxon>
    </lineage>
</organism>
<comment type="caution">
    <text evidence="2">The sequence shown here is derived from an EMBL/GenBank/DDBJ whole genome shotgun (WGS) entry which is preliminary data.</text>
</comment>
<dbReference type="AlphaFoldDB" id="A0A2A8BX94"/>
<dbReference type="EMBL" id="NUDP01000209">
    <property type="protein sequence ID" value="PEM61130.1"/>
    <property type="molecule type" value="Genomic_DNA"/>
</dbReference>